<keyword evidence="4" id="KW-0560">Oxidoreductase</keyword>
<sequence length="145" mass="15850">MDASISTRIIDDAVSGSTENAKVLAMTEAEYVGDIKSEYAKTLENLSPENLQDNFNPGPNKPDGSVNFECHCVGHLVASPCGYEFRKAISCQKSASEEEMENGACAEELMGFMKCAMDTECFRARIEPEKKEPEPQSQPSNSEGK</sequence>
<dbReference type="GO" id="GO:0005758">
    <property type="term" value="C:mitochondrial intermembrane space"/>
    <property type="evidence" value="ECO:0007669"/>
    <property type="project" value="TreeGrafter"/>
</dbReference>
<dbReference type="PANTHER" id="PTHR21622">
    <property type="entry name" value="COILED-COIL-HELIX-COILED-COIL-HELIX DOMAIN CONTAINING 4"/>
    <property type="match status" value="1"/>
</dbReference>
<dbReference type="STRING" id="34508.A0A4V6A3I1"/>
<evidence type="ECO:0000313" key="10">
    <source>
        <dbReference type="EMBL" id="TKR82735.1"/>
    </source>
</evidence>
<dbReference type="AlphaFoldDB" id="A0A4V6A3I1"/>
<evidence type="ECO:0000256" key="4">
    <source>
        <dbReference type="ARBA" id="ARBA00023002"/>
    </source>
</evidence>
<keyword evidence="2" id="KW-0813">Transport</keyword>
<keyword evidence="6" id="KW-0496">Mitochondrion</keyword>
<gene>
    <name evidence="10" type="ORF">L596_016416</name>
</gene>
<evidence type="ECO:0000256" key="9">
    <source>
        <dbReference type="SAM" id="MobiDB-lite"/>
    </source>
</evidence>
<keyword evidence="11" id="KW-1185">Reference proteome</keyword>
<dbReference type="OrthoDB" id="7481291at2759"/>
<evidence type="ECO:0000256" key="5">
    <source>
        <dbReference type="ARBA" id="ARBA00023010"/>
    </source>
</evidence>
<dbReference type="PANTHER" id="PTHR21622:SF0">
    <property type="entry name" value="COILED-COIL-HELIX-COILED-COIL-HELIX DOMAIN CONTAINING 4"/>
    <property type="match status" value="1"/>
</dbReference>
<dbReference type="InterPro" id="IPR039289">
    <property type="entry name" value="CHCHD4"/>
</dbReference>
<evidence type="ECO:0000256" key="7">
    <source>
        <dbReference type="ARBA" id="ARBA00023157"/>
    </source>
</evidence>
<evidence type="ECO:0000256" key="1">
    <source>
        <dbReference type="ARBA" id="ARBA00004173"/>
    </source>
</evidence>
<dbReference type="GO" id="GO:0045041">
    <property type="term" value="P:protein import into mitochondrial intermembrane space"/>
    <property type="evidence" value="ECO:0007669"/>
    <property type="project" value="InterPro"/>
</dbReference>
<dbReference type="Proteomes" id="UP000298663">
    <property type="component" value="Unassembled WGS sequence"/>
</dbReference>
<comment type="subcellular location">
    <subcellularLocation>
        <location evidence="1">Mitochondrion</location>
    </subcellularLocation>
</comment>
<dbReference type="Gene3D" id="1.10.287.2900">
    <property type="match status" value="1"/>
</dbReference>
<keyword evidence="8" id="KW-0676">Redox-active center</keyword>
<keyword evidence="5" id="KW-0811">Translocation</keyword>
<comment type="caution">
    <text evidence="10">The sequence shown here is derived from an EMBL/GenBank/DDBJ whole genome shotgun (WGS) entry which is preliminary data.</text>
</comment>
<organism evidence="10 11">
    <name type="scientific">Steinernema carpocapsae</name>
    <name type="common">Entomopathogenic nematode</name>
    <dbReference type="NCBI Taxonomy" id="34508"/>
    <lineage>
        <taxon>Eukaryota</taxon>
        <taxon>Metazoa</taxon>
        <taxon>Ecdysozoa</taxon>
        <taxon>Nematoda</taxon>
        <taxon>Chromadorea</taxon>
        <taxon>Rhabditida</taxon>
        <taxon>Tylenchina</taxon>
        <taxon>Panagrolaimomorpha</taxon>
        <taxon>Strongyloidoidea</taxon>
        <taxon>Steinernematidae</taxon>
        <taxon>Steinernema</taxon>
    </lineage>
</organism>
<accession>A0A4V6A3I1</accession>
<protein>
    <submittedName>
        <fullName evidence="10">Uncharacterized protein</fullName>
    </submittedName>
</protein>
<dbReference type="GO" id="GO:0015035">
    <property type="term" value="F:protein-disulfide reductase activity"/>
    <property type="evidence" value="ECO:0007669"/>
    <property type="project" value="InterPro"/>
</dbReference>
<name>A0A4V6A3I1_STECR</name>
<proteinExistence type="predicted"/>
<evidence type="ECO:0000256" key="6">
    <source>
        <dbReference type="ARBA" id="ARBA00023128"/>
    </source>
</evidence>
<dbReference type="EMBL" id="AZBU02000004">
    <property type="protein sequence ID" value="TKR82735.1"/>
    <property type="molecule type" value="Genomic_DNA"/>
</dbReference>
<evidence type="ECO:0000313" key="11">
    <source>
        <dbReference type="Proteomes" id="UP000298663"/>
    </source>
</evidence>
<feature type="compositionally biased region" description="Low complexity" evidence="9">
    <location>
        <begin position="135"/>
        <end position="145"/>
    </location>
</feature>
<reference evidence="10 11" key="2">
    <citation type="journal article" date="2019" name="G3 (Bethesda)">
        <title>Hybrid Assembly of the Genome of the Entomopathogenic Nematode Steinernema carpocapsae Identifies the X-Chromosome.</title>
        <authorList>
            <person name="Serra L."/>
            <person name="Macchietto M."/>
            <person name="Macias-Munoz A."/>
            <person name="McGill C.J."/>
            <person name="Rodriguez I.M."/>
            <person name="Rodriguez B."/>
            <person name="Murad R."/>
            <person name="Mortazavi A."/>
        </authorList>
    </citation>
    <scope>NUCLEOTIDE SEQUENCE [LARGE SCALE GENOMIC DNA]</scope>
    <source>
        <strain evidence="10 11">ALL</strain>
    </source>
</reference>
<keyword evidence="7" id="KW-1015">Disulfide bond</keyword>
<evidence type="ECO:0000256" key="8">
    <source>
        <dbReference type="ARBA" id="ARBA00023284"/>
    </source>
</evidence>
<feature type="region of interest" description="Disordered" evidence="9">
    <location>
        <begin position="126"/>
        <end position="145"/>
    </location>
</feature>
<evidence type="ECO:0000256" key="3">
    <source>
        <dbReference type="ARBA" id="ARBA00022927"/>
    </source>
</evidence>
<keyword evidence="3" id="KW-0653">Protein transport</keyword>
<reference evidence="10 11" key="1">
    <citation type="journal article" date="2015" name="Genome Biol.">
        <title>Comparative genomics of Steinernema reveals deeply conserved gene regulatory networks.</title>
        <authorList>
            <person name="Dillman A.R."/>
            <person name="Macchietto M."/>
            <person name="Porter C.F."/>
            <person name="Rogers A."/>
            <person name="Williams B."/>
            <person name="Antoshechkin I."/>
            <person name="Lee M.M."/>
            <person name="Goodwin Z."/>
            <person name="Lu X."/>
            <person name="Lewis E.E."/>
            <person name="Goodrich-Blair H."/>
            <person name="Stock S.P."/>
            <person name="Adams B.J."/>
            <person name="Sternberg P.W."/>
            <person name="Mortazavi A."/>
        </authorList>
    </citation>
    <scope>NUCLEOTIDE SEQUENCE [LARGE SCALE GENOMIC DNA]</scope>
    <source>
        <strain evidence="10 11">ALL</strain>
    </source>
</reference>
<evidence type="ECO:0000256" key="2">
    <source>
        <dbReference type="ARBA" id="ARBA00022448"/>
    </source>
</evidence>